<keyword evidence="3" id="KW-1185">Reference proteome</keyword>
<reference evidence="2 3" key="1">
    <citation type="submission" date="2009-11" db="EMBL/GenBank/DDBJ databases">
        <title>Annotation of Allomyces macrogynus ATCC 38327.</title>
        <authorList>
            <consortium name="The Broad Institute Genome Sequencing Platform"/>
            <person name="Russ C."/>
            <person name="Cuomo C."/>
            <person name="Burger G."/>
            <person name="Gray M.W."/>
            <person name="Holland P.W.H."/>
            <person name="King N."/>
            <person name="Lang F.B.F."/>
            <person name="Roger A.J."/>
            <person name="Ruiz-Trillo I."/>
            <person name="Young S.K."/>
            <person name="Zeng Q."/>
            <person name="Gargeya S."/>
            <person name="Fitzgerald M."/>
            <person name="Haas B."/>
            <person name="Abouelleil A."/>
            <person name="Alvarado L."/>
            <person name="Arachchi H.M."/>
            <person name="Berlin A."/>
            <person name="Chapman S.B."/>
            <person name="Gearin G."/>
            <person name="Goldberg J."/>
            <person name="Griggs A."/>
            <person name="Gujja S."/>
            <person name="Hansen M."/>
            <person name="Heiman D."/>
            <person name="Howarth C."/>
            <person name="Larimer J."/>
            <person name="Lui A."/>
            <person name="MacDonald P.J.P."/>
            <person name="McCowen C."/>
            <person name="Montmayeur A."/>
            <person name="Murphy C."/>
            <person name="Neiman D."/>
            <person name="Pearson M."/>
            <person name="Priest M."/>
            <person name="Roberts A."/>
            <person name="Saif S."/>
            <person name="Shea T."/>
            <person name="Sisk P."/>
            <person name="Stolte C."/>
            <person name="Sykes S."/>
            <person name="Wortman J."/>
            <person name="Nusbaum C."/>
            <person name="Birren B."/>
        </authorList>
    </citation>
    <scope>NUCLEOTIDE SEQUENCE [LARGE SCALE GENOMIC DNA]</scope>
    <source>
        <strain evidence="2 3">ATCC 38327</strain>
    </source>
</reference>
<evidence type="ECO:0000313" key="3">
    <source>
        <dbReference type="Proteomes" id="UP000054350"/>
    </source>
</evidence>
<dbReference type="VEuPathDB" id="FungiDB:AMAG_19489"/>
<name>A0A0L0ST42_ALLM3</name>
<dbReference type="InterPro" id="IPR057394">
    <property type="entry name" value="PIGBOS1"/>
</dbReference>
<dbReference type="Proteomes" id="UP000054350">
    <property type="component" value="Unassembled WGS sequence"/>
</dbReference>
<gene>
    <name evidence="2" type="ORF">AMAG_19489</name>
</gene>
<keyword evidence="1" id="KW-0472">Membrane</keyword>
<keyword evidence="1" id="KW-1133">Transmembrane helix</keyword>
<dbReference type="AlphaFoldDB" id="A0A0L0ST42"/>
<reference evidence="3" key="2">
    <citation type="submission" date="2009-11" db="EMBL/GenBank/DDBJ databases">
        <title>The Genome Sequence of Allomyces macrogynus strain ATCC 38327.</title>
        <authorList>
            <consortium name="The Broad Institute Genome Sequencing Platform"/>
            <person name="Russ C."/>
            <person name="Cuomo C."/>
            <person name="Shea T."/>
            <person name="Young S.K."/>
            <person name="Zeng Q."/>
            <person name="Koehrsen M."/>
            <person name="Haas B."/>
            <person name="Borodovsky M."/>
            <person name="Guigo R."/>
            <person name="Alvarado L."/>
            <person name="Berlin A."/>
            <person name="Borenstein D."/>
            <person name="Chen Z."/>
            <person name="Engels R."/>
            <person name="Freedman E."/>
            <person name="Gellesch M."/>
            <person name="Goldberg J."/>
            <person name="Griggs A."/>
            <person name="Gujja S."/>
            <person name="Heiman D."/>
            <person name="Hepburn T."/>
            <person name="Howarth C."/>
            <person name="Jen D."/>
            <person name="Larson L."/>
            <person name="Lewis B."/>
            <person name="Mehta T."/>
            <person name="Park D."/>
            <person name="Pearson M."/>
            <person name="Roberts A."/>
            <person name="Saif S."/>
            <person name="Shenoy N."/>
            <person name="Sisk P."/>
            <person name="Stolte C."/>
            <person name="Sykes S."/>
            <person name="Walk T."/>
            <person name="White J."/>
            <person name="Yandava C."/>
            <person name="Burger G."/>
            <person name="Gray M.W."/>
            <person name="Holland P.W.H."/>
            <person name="King N."/>
            <person name="Lang F.B.F."/>
            <person name="Roger A.J."/>
            <person name="Ruiz-Trillo I."/>
            <person name="Lander E."/>
            <person name="Nusbaum C."/>
        </authorList>
    </citation>
    <scope>NUCLEOTIDE SEQUENCE [LARGE SCALE GENOMIC DNA]</scope>
    <source>
        <strain evidence="3">ATCC 38327</strain>
    </source>
</reference>
<protein>
    <submittedName>
        <fullName evidence="2">Uncharacterized protein</fullName>
    </submittedName>
</protein>
<organism evidence="2 3">
    <name type="scientific">Allomyces macrogynus (strain ATCC 38327)</name>
    <name type="common">Allomyces javanicus var. macrogynus</name>
    <dbReference type="NCBI Taxonomy" id="578462"/>
    <lineage>
        <taxon>Eukaryota</taxon>
        <taxon>Fungi</taxon>
        <taxon>Fungi incertae sedis</taxon>
        <taxon>Blastocladiomycota</taxon>
        <taxon>Blastocladiomycetes</taxon>
        <taxon>Blastocladiales</taxon>
        <taxon>Blastocladiaceae</taxon>
        <taxon>Allomyces</taxon>
    </lineage>
</organism>
<sequence length="92" mass="9831">MSGFVNRFPAFLVAAVGVMSGVYIFQPALEEISRHSREMEEKHLMEQLEARGGSSSCAGPGRCRAFHGAAGARRVDVGSVDAAVAMTRQMST</sequence>
<dbReference type="EMBL" id="GG745347">
    <property type="protein sequence ID" value="KNE65550.1"/>
    <property type="molecule type" value="Genomic_DNA"/>
</dbReference>
<accession>A0A0L0ST42</accession>
<dbReference type="Pfam" id="PF23670">
    <property type="entry name" value="PIGBOS1"/>
    <property type="match status" value="1"/>
</dbReference>
<evidence type="ECO:0000256" key="1">
    <source>
        <dbReference type="SAM" id="Phobius"/>
    </source>
</evidence>
<feature type="transmembrane region" description="Helical" evidence="1">
    <location>
        <begin position="6"/>
        <end position="25"/>
    </location>
</feature>
<evidence type="ECO:0000313" key="2">
    <source>
        <dbReference type="EMBL" id="KNE65550.1"/>
    </source>
</evidence>
<keyword evidence="1" id="KW-0812">Transmembrane</keyword>
<proteinExistence type="predicted"/>
<dbReference type="OrthoDB" id="4093673at2759"/>